<dbReference type="Gene3D" id="3.40.50.300">
    <property type="entry name" value="P-loop containing nucleotide triphosphate hydrolases"/>
    <property type="match status" value="1"/>
</dbReference>
<dbReference type="PANTHER" id="PTHR10039:SF16">
    <property type="entry name" value="GPI INOSITOL-DEACYLASE"/>
    <property type="match status" value="1"/>
</dbReference>
<gene>
    <name evidence="5" type="ORF">PAC_06631</name>
</gene>
<dbReference type="PROSITE" id="PS50837">
    <property type="entry name" value="NACHT"/>
    <property type="match status" value="1"/>
</dbReference>
<dbReference type="InterPro" id="IPR007111">
    <property type="entry name" value="NACHT_NTPase"/>
</dbReference>
<keyword evidence="2" id="KW-0040">ANK repeat</keyword>
<dbReference type="AlphaFoldDB" id="A0A1L7WVD2"/>
<dbReference type="Proteomes" id="UP000184330">
    <property type="component" value="Unassembled WGS sequence"/>
</dbReference>
<feature type="domain" description="NACHT" evidence="4">
    <location>
        <begin position="215"/>
        <end position="358"/>
    </location>
</feature>
<organism evidence="5 6">
    <name type="scientific">Phialocephala subalpina</name>
    <dbReference type="NCBI Taxonomy" id="576137"/>
    <lineage>
        <taxon>Eukaryota</taxon>
        <taxon>Fungi</taxon>
        <taxon>Dikarya</taxon>
        <taxon>Ascomycota</taxon>
        <taxon>Pezizomycotina</taxon>
        <taxon>Leotiomycetes</taxon>
        <taxon>Helotiales</taxon>
        <taxon>Mollisiaceae</taxon>
        <taxon>Phialocephala</taxon>
        <taxon>Phialocephala fortinii species complex</taxon>
    </lineage>
</organism>
<feature type="region of interest" description="Disordered" evidence="3">
    <location>
        <begin position="786"/>
        <end position="805"/>
    </location>
</feature>
<protein>
    <submittedName>
        <fullName evidence="5">Related to ankyrin</fullName>
    </submittedName>
</protein>
<dbReference type="SMART" id="SM00248">
    <property type="entry name" value="ANK"/>
    <property type="match status" value="3"/>
</dbReference>
<dbReference type="PANTHER" id="PTHR10039">
    <property type="entry name" value="AMELOGENIN"/>
    <property type="match status" value="1"/>
</dbReference>
<dbReference type="InterPro" id="IPR056884">
    <property type="entry name" value="NPHP3-like_N"/>
</dbReference>
<dbReference type="InterPro" id="IPR027417">
    <property type="entry name" value="P-loop_NTPase"/>
</dbReference>
<sequence>MDPLSLTGTLIAVLQITTSVISVCYDYRAGVASASRDVIQITDSLNALKDSLDALLRLVETSRSGEDRARLVNVELLAREGGALESCLQELERLKEKLEPETGWRKVKKSLTWPLKEGEMKKALAGLERYKSTMQLAISADQATLSLAIKDDLEDLTAMLQKHTFDQTRQGIFKWLAAPDPFVNHVLNRKKRQGSTGTWLLTSKQYDSWLHGKKSFLWLYGIPGCGKTVLCSTIIEQLIRYSQQDASIGLAYFYFDFNDPQKQDIGALACCIITQLVSQCPTIPGTLAELYEMRQNDRKAIDEEMFLSTLRSIILLFHSVYLVFDALDESSNCDETLQLIHRLNSWAIPQLHLLVTSRQITSIEDSLLPLISDSICLHNFKINKDVHVYISDKLDHDPNFMKWPSDIRKQITIKLVQGEAGMFQWVVCQLDMLQRCLSVAAVRKALSADFPKDLEGTYDQILYGVQQSHQSEALKVLQALIATEKPLTPKEIVDVLAVDLDADPPTFEPDARLIDPRSILSVCPSLITTKTYRRHAYDIYAKPTTVLLLSHASVADYLAQPKPPGLSQFQISKQSARRMLGQICLAYLMASDFRDLNKKSVVLNSKAHPFLQHAVQFWPNYLQRATDDPDDRLDEATRSLTQAFFATSKMPNGGNFAFWVGMLIPNAPIHYIANTHPLYYAASFGLLEVVQLLLDTEKGIDINALGGRAHSSALHVATFRDHIDVVKLLLEHGADPNLPNEEEEPPLYWAIANGNHAMVDLLLANGAEPKNQQQFNEIVMAQSYSLSDMPDSPSHDPFDMMLRTK</sequence>
<feature type="repeat" description="ANK" evidence="2">
    <location>
        <begin position="709"/>
        <end position="741"/>
    </location>
</feature>
<feature type="repeat" description="ANK" evidence="2">
    <location>
        <begin position="742"/>
        <end position="774"/>
    </location>
</feature>
<dbReference type="InterPro" id="IPR036770">
    <property type="entry name" value="Ankyrin_rpt-contain_sf"/>
</dbReference>
<name>A0A1L7WVD2_9HELO</name>
<evidence type="ECO:0000256" key="1">
    <source>
        <dbReference type="ARBA" id="ARBA00022737"/>
    </source>
</evidence>
<dbReference type="PROSITE" id="PS50297">
    <property type="entry name" value="ANK_REP_REGION"/>
    <property type="match status" value="2"/>
</dbReference>
<dbReference type="EMBL" id="FJOG01000008">
    <property type="protein sequence ID" value="CZR56742.1"/>
    <property type="molecule type" value="Genomic_DNA"/>
</dbReference>
<keyword evidence="1" id="KW-0677">Repeat</keyword>
<evidence type="ECO:0000313" key="6">
    <source>
        <dbReference type="Proteomes" id="UP000184330"/>
    </source>
</evidence>
<dbReference type="SUPFAM" id="SSF48403">
    <property type="entry name" value="Ankyrin repeat"/>
    <property type="match status" value="1"/>
</dbReference>
<dbReference type="SUPFAM" id="SSF52540">
    <property type="entry name" value="P-loop containing nucleoside triphosphate hydrolases"/>
    <property type="match status" value="1"/>
</dbReference>
<dbReference type="Gene3D" id="1.25.40.20">
    <property type="entry name" value="Ankyrin repeat-containing domain"/>
    <property type="match status" value="1"/>
</dbReference>
<evidence type="ECO:0000259" key="4">
    <source>
        <dbReference type="PROSITE" id="PS50837"/>
    </source>
</evidence>
<evidence type="ECO:0000256" key="2">
    <source>
        <dbReference type="PROSITE-ProRule" id="PRU00023"/>
    </source>
</evidence>
<evidence type="ECO:0000256" key="3">
    <source>
        <dbReference type="SAM" id="MobiDB-lite"/>
    </source>
</evidence>
<keyword evidence="6" id="KW-1185">Reference proteome</keyword>
<accession>A0A1L7WVD2</accession>
<dbReference type="OrthoDB" id="1577640at2759"/>
<evidence type="ECO:0000313" key="5">
    <source>
        <dbReference type="EMBL" id="CZR56742.1"/>
    </source>
</evidence>
<dbReference type="Pfam" id="PF12796">
    <property type="entry name" value="Ank_2"/>
    <property type="match status" value="1"/>
</dbReference>
<dbReference type="InterPro" id="IPR002110">
    <property type="entry name" value="Ankyrin_rpt"/>
</dbReference>
<proteinExistence type="predicted"/>
<dbReference type="PROSITE" id="PS50088">
    <property type="entry name" value="ANK_REPEAT"/>
    <property type="match status" value="2"/>
</dbReference>
<dbReference type="Pfam" id="PF24883">
    <property type="entry name" value="NPHP3_N"/>
    <property type="match status" value="1"/>
</dbReference>
<reference evidence="5 6" key="1">
    <citation type="submission" date="2016-03" db="EMBL/GenBank/DDBJ databases">
        <authorList>
            <person name="Ploux O."/>
        </authorList>
    </citation>
    <scope>NUCLEOTIDE SEQUENCE [LARGE SCALE GENOMIC DNA]</scope>
    <source>
        <strain evidence="5 6">UAMH 11012</strain>
    </source>
</reference>